<evidence type="ECO:0000256" key="1">
    <source>
        <dbReference type="SAM" id="SignalP"/>
    </source>
</evidence>
<feature type="chain" id="PRO_5013274722" description="Cell envelope biogenesis protein OmpA" evidence="1">
    <location>
        <begin position="25"/>
        <end position="376"/>
    </location>
</feature>
<gene>
    <name evidence="2" type="ORF">BUL40_05705</name>
</gene>
<dbReference type="Pfam" id="PF07676">
    <property type="entry name" value="PD40"/>
    <property type="match status" value="2"/>
</dbReference>
<dbReference type="InterPro" id="IPR011659">
    <property type="entry name" value="WD40"/>
</dbReference>
<sequence length="376" mass="41458">MKPTLKFCLTAFFAVLASSASLNAQGIEKNETNKNIDDYLELLALGYSEVEIFQDLGNVNFILEKYDVAAFWYEKLMATNALGADKSKYEERLAFAQEKMQNGNTRLTSAEDWLAQIEKDYQPNTGNAQNSVAALKENLKLSSEVVVSPNGKYAFFTMASFIKPEYGAFSKKEEVHELYRVELTGDKYTNITKLKVCPKHFSAKHPTISADGKQLFFASNMPGTYGKYDIYVANVFANGAVGKPLNLGPKVNTKKDDINPSFGADNTLYFASNGRKGFGGLDLYAVTINDSKLGDSKNLGNSINSSKDDFAIQFNGQDGLAHVTTNRIKSNTISQVAVAFPKSKTAISIQKDEDALMRALNHDTTKDLSTTTFDDE</sequence>
<dbReference type="OrthoDB" id="1413558at2"/>
<dbReference type="EMBL" id="MTBC01000003">
    <property type="protein sequence ID" value="OQD43328.1"/>
    <property type="molecule type" value="Genomic_DNA"/>
</dbReference>
<reference evidence="2 3" key="1">
    <citation type="submission" date="2016-12" db="EMBL/GenBank/DDBJ databases">
        <authorList>
            <person name="Song W.-J."/>
            <person name="Kurnit D.M."/>
        </authorList>
    </citation>
    <scope>NUCLEOTIDE SEQUENCE [LARGE SCALE GENOMIC DNA]</scope>
    <source>
        <strain evidence="2 3">HSG9</strain>
    </source>
</reference>
<dbReference type="InterPro" id="IPR011042">
    <property type="entry name" value="6-blade_b-propeller_TolB-like"/>
</dbReference>
<dbReference type="Gene3D" id="2.120.10.30">
    <property type="entry name" value="TolB, C-terminal domain"/>
    <property type="match status" value="1"/>
</dbReference>
<evidence type="ECO:0000313" key="3">
    <source>
        <dbReference type="Proteomes" id="UP000191680"/>
    </source>
</evidence>
<feature type="signal peptide" evidence="1">
    <location>
        <begin position="1"/>
        <end position="24"/>
    </location>
</feature>
<proteinExistence type="predicted"/>
<organism evidence="2 3">
    <name type="scientific">Croceivirga radicis</name>
    <dbReference type="NCBI Taxonomy" id="1929488"/>
    <lineage>
        <taxon>Bacteria</taxon>
        <taxon>Pseudomonadati</taxon>
        <taxon>Bacteroidota</taxon>
        <taxon>Flavobacteriia</taxon>
        <taxon>Flavobacteriales</taxon>
        <taxon>Flavobacteriaceae</taxon>
        <taxon>Croceivirga</taxon>
    </lineage>
</organism>
<keyword evidence="3" id="KW-1185">Reference proteome</keyword>
<dbReference type="AlphaFoldDB" id="A0A1V6LT55"/>
<accession>A0A1V6LT55</accession>
<name>A0A1V6LT55_9FLAO</name>
<dbReference type="Proteomes" id="UP000191680">
    <property type="component" value="Unassembled WGS sequence"/>
</dbReference>
<evidence type="ECO:0008006" key="4">
    <source>
        <dbReference type="Google" id="ProtNLM"/>
    </source>
</evidence>
<protein>
    <recommendedName>
        <fullName evidence="4">Cell envelope biogenesis protein OmpA</fullName>
    </recommendedName>
</protein>
<dbReference type="SUPFAM" id="SSF82171">
    <property type="entry name" value="DPP6 N-terminal domain-like"/>
    <property type="match status" value="1"/>
</dbReference>
<comment type="caution">
    <text evidence="2">The sequence shown here is derived from an EMBL/GenBank/DDBJ whole genome shotgun (WGS) entry which is preliminary data.</text>
</comment>
<dbReference type="RefSeq" id="WP_080318437.1">
    <property type="nucleotide sequence ID" value="NZ_MTBC01000003.1"/>
</dbReference>
<evidence type="ECO:0000313" key="2">
    <source>
        <dbReference type="EMBL" id="OQD43328.1"/>
    </source>
</evidence>
<keyword evidence="1" id="KW-0732">Signal</keyword>